<dbReference type="SUPFAM" id="SSF52949">
    <property type="entry name" value="Macro domain-like"/>
    <property type="match status" value="1"/>
</dbReference>
<evidence type="ECO:0000256" key="1">
    <source>
        <dbReference type="SAM" id="MobiDB-lite"/>
    </source>
</evidence>
<evidence type="ECO:0000313" key="3">
    <source>
        <dbReference type="EMBL" id="CAF1287414.1"/>
    </source>
</evidence>
<dbReference type="InterPro" id="IPR012664">
    <property type="entry name" value="CHP02452"/>
</dbReference>
<dbReference type="Gene3D" id="3.40.220.10">
    <property type="entry name" value="Leucine Aminopeptidase, subunit E, domain 1"/>
    <property type="match status" value="1"/>
</dbReference>
<feature type="region of interest" description="Disordered" evidence="1">
    <location>
        <begin position="359"/>
        <end position="387"/>
    </location>
</feature>
<comment type="caution">
    <text evidence="3">The sequence shown here is derived from an EMBL/GenBank/DDBJ whole genome shotgun (WGS) entry which is preliminary data.</text>
</comment>
<dbReference type="EMBL" id="CAJNOJ010000205">
    <property type="protein sequence ID" value="CAF1287414.1"/>
    <property type="molecule type" value="Genomic_DNA"/>
</dbReference>
<feature type="domain" description="Microbial-type PARG catalytic" evidence="2">
    <location>
        <begin position="71"/>
        <end position="234"/>
    </location>
</feature>
<dbReference type="NCBIfam" id="TIGR02452">
    <property type="entry name" value="TIGR02452 family protein"/>
    <property type="match status" value="1"/>
</dbReference>
<dbReference type="Pfam" id="PF10021">
    <property type="entry name" value="PARG_cat_microb"/>
    <property type="match status" value="1"/>
</dbReference>
<dbReference type="Proteomes" id="UP000663852">
    <property type="component" value="Unassembled WGS sequence"/>
</dbReference>
<evidence type="ECO:0000259" key="2">
    <source>
        <dbReference type="Pfam" id="PF10021"/>
    </source>
</evidence>
<protein>
    <recommendedName>
        <fullName evidence="2">Microbial-type PARG catalytic domain-containing protein</fullName>
    </recommendedName>
</protein>
<dbReference type="PANTHER" id="PTHR35596">
    <property type="entry name" value="DUF2263 DOMAIN-CONTAINING PROTEIN"/>
    <property type="match status" value="1"/>
</dbReference>
<feature type="compositionally biased region" description="Basic residues" evidence="1">
    <location>
        <begin position="362"/>
        <end position="387"/>
    </location>
</feature>
<proteinExistence type="predicted"/>
<dbReference type="InterPro" id="IPR019261">
    <property type="entry name" value="PARG_cat_microbial"/>
</dbReference>
<evidence type="ECO:0000313" key="4">
    <source>
        <dbReference type="Proteomes" id="UP000663852"/>
    </source>
</evidence>
<dbReference type="OrthoDB" id="9985428at2759"/>
<dbReference type="AlphaFoldDB" id="A0A815CS73"/>
<name>A0A815CS73_ADIRI</name>
<gene>
    <name evidence="3" type="ORF">EDS130_LOCUS29893</name>
</gene>
<dbReference type="PANTHER" id="PTHR35596:SF1">
    <property type="entry name" value="MICROBIAL-TYPE PARG CATALYTIC DOMAIN-CONTAINING PROTEIN"/>
    <property type="match status" value="1"/>
</dbReference>
<reference evidence="3" key="1">
    <citation type="submission" date="2021-02" db="EMBL/GenBank/DDBJ databases">
        <authorList>
            <person name="Nowell W R."/>
        </authorList>
    </citation>
    <scope>NUCLEOTIDE SEQUENCE</scope>
</reference>
<dbReference type="InterPro" id="IPR043472">
    <property type="entry name" value="Macro_dom-like"/>
</dbReference>
<sequence>MLRKAILTFLYVTERTFLFHAQRKTAHISQLNCNDMAESQVLKTTTVDEHSDAEDASFSIGSSRPSRANIAKDTLAKLKAGWYESPDGTKIALEDDVKFSNQQSILYTEDDLQNTTQLNANLDETNPTRLTLDSFQTKIESRLCSTLEAARSLVAEVGEDHVGVLNFASAKNPGGGFLGGAQAQEESIARSSSLYMAITQDQFMDGYYSYHRHGERGVYSHRMIYSPRITIFRDDNGDLLPLPYHVGIITCPAPNAGVINDRIDSRNIMSERIKRVLYVFKAHKHDTLLLGAFGCGVFKNNPYDVALIFREQLESNLYRNSFRRIVFAITNPAMYRIFKQVFDSPDLHELQQQMALMTFDHNKKKHSSDKNRKQQRKERRQQKYQND</sequence>
<organism evidence="3 4">
    <name type="scientific">Adineta ricciae</name>
    <name type="common">Rotifer</name>
    <dbReference type="NCBI Taxonomy" id="249248"/>
    <lineage>
        <taxon>Eukaryota</taxon>
        <taxon>Metazoa</taxon>
        <taxon>Spiralia</taxon>
        <taxon>Gnathifera</taxon>
        <taxon>Rotifera</taxon>
        <taxon>Eurotatoria</taxon>
        <taxon>Bdelloidea</taxon>
        <taxon>Adinetida</taxon>
        <taxon>Adinetidae</taxon>
        <taxon>Adineta</taxon>
    </lineage>
</organism>
<accession>A0A815CS73</accession>